<dbReference type="EMBL" id="BBMT01000007">
    <property type="protein sequence ID" value="GAL35404.1"/>
    <property type="molecule type" value="Genomic_DNA"/>
</dbReference>
<evidence type="ECO:0000256" key="1">
    <source>
        <dbReference type="ARBA" id="ARBA00023125"/>
    </source>
</evidence>
<feature type="domain" description="HTH tetR-type" evidence="3">
    <location>
        <begin position="14"/>
        <end position="74"/>
    </location>
</feature>
<gene>
    <name evidence="4" type="ORF">JCM19240_251</name>
</gene>
<dbReference type="Pfam" id="PF00440">
    <property type="entry name" value="TetR_N"/>
    <property type="match status" value="1"/>
</dbReference>
<dbReference type="PROSITE" id="PS50977">
    <property type="entry name" value="HTH_TETR_2"/>
    <property type="match status" value="1"/>
</dbReference>
<dbReference type="AlphaFoldDB" id="A0A090T9J4"/>
<dbReference type="SUPFAM" id="SSF46689">
    <property type="entry name" value="Homeodomain-like"/>
    <property type="match status" value="1"/>
</dbReference>
<accession>A0A090T9J4</accession>
<reference evidence="4 5" key="2">
    <citation type="submission" date="2014-09" db="EMBL/GenBank/DDBJ databases">
        <authorList>
            <consortium name="NBRP consortium"/>
            <person name="Sawabe T."/>
            <person name="Meirelles P."/>
            <person name="Nakanishi M."/>
            <person name="Sayaka M."/>
            <person name="Hattori M."/>
            <person name="Ohkuma M."/>
        </authorList>
    </citation>
    <scope>NUCLEOTIDE SEQUENCE [LARGE SCALE GENOMIC DNA]</scope>
    <source>
        <strain evidence="4 5">JCM 19240</strain>
    </source>
</reference>
<evidence type="ECO:0000259" key="3">
    <source>
        <dbReference type="PROSITE" id="PS50977"/>
    </source>
</evidence>
<dbReference type="PANTHER" id="PTHR43479">
    <property type="entry name" value="ACREF/ENVCD OPERON REPRESSOR-RELATED"/>
    <property type="match status" value="1"/>
</dbReference>
<sequence length="240" mass="28244">MEKKKGRRSAMAAEETKNLIMTVAADMFCELGYERVSIRNISDRAGVSHSLIRHHFGSKEQIWYDISDHMHAYMQKYIMHLLSQLPEDTPANIKLYRFATEMLANLLINRQPMQLIADAMRQENEFFDYFIDSKGEIECIVMALVNEYNHGRSESEQFNMHELKWQMMLYAYGSACMMPMLKEAWSEVTQVDDECLLKHWQLFEQLTAHKLQITEQDRLKPSKVSDLVYHVKCDWGECPM</sequence>
<dbReference type="InterPro" id="IPR001647">
    <property type="entry name" value="HTH_TetR"/>
</dbReference>
<evidence type="ECO:0000313" key="4">
    <source>
        <dbReference type="EMBL" id="GAL35404.1"/>
    </source>
</evidence>
<protein>
    <submittedName>
        <fullName evidence="4">Transcriptional regulator TetR family</fullName>
    </submittedName>
</protein>
<proteinExistence type="predicted"/>
<comment type="caution">
    <text evidence="4">The sequence shown here is derived from an EMBL/GenBank/DDBJ whole genome shotgun (WGS) entry which is preliminary data.</text>
</comment>
<feature type="DNA-binding region" description="H-T-H motif" evidence="2">
    <location>
        <begin position="37"/>
        <end position="56"/>
    </location>
</feature>
<keyword evidence="1 2" id="KW-0238">DNA-binding</keyword>
<dbReference type="Proteomes" id="UP000029224">
    <property type="component" value="Unassembled WGS sequence"/>
</dbReference>
<dbReference type="PANTHER" id="PTHR43479:SF12">
    <property type="entry name" value="TRANSCRIPTIONAL REGULATORY PROTEIN"/>
    <property type="match status" value="1"/>
</dbReference>
<evidence type="ECO:0000256" key="2">
    <source>
        <dbReference type="PROSITE-ProRule" id="PRU00335"/>
    </source>
</evidence>
<reference evidence="4 5" key="1">
    <citation type="submission" date="2014-09" db="EMBL/GenBank/DDBJ databases">
        <title>Vibrio maritimus JCM 19240. (C210) whole genome shotgun sequence.</title>
        <authorList>
            <person name="Sawabe T."/>
            <person name="Meirelles P."/>
            <person name="Nakanishi M."/>
            <person name="Sayaka M."/>
            <person name="Hattori M."/>
            <person name="Ohkuma M."/>
        </authorList>
    </citation>
    <scope>NUCLEOTIDE SEQUENCE [LARGE SCALE GENOMIC DNA]</scope>
    <source>
        <strain evidence="4 5">JCM 19240</strain>
    </source>
</reference>
<dbReference type="InterPro" id="IPR050624">
    <property type="entry name" value="HTH-type_Tx_Regulator"/>
</dbReference>
<keyword evidence="5" id="KW-1185">Reference proteome</keyword>
<dbReference type="PRINTS" id="PR00455">
    <property type="entry name" value="HTHTETR"/>
</dbReference>
<dbReference type="OrthoDB" id="9151800at2"/>
<dbReference type="Gene3D" id="1.10.357.10">
    <property type="entry name" value="Tetracycline Repressor, domain 2"/>
    <property type="match status" value="1"/>
</dbReference>
<dbReference type="GO" id="GO:0003677">
    <property type="term" value="F:DNA binding"/>
    <property type="evidence" value="ECO:0007669"/>
    <property type="project" value="UniProtKB-UniRule"/>
</dbReference>
<organism evidence="4 5">
    <name type="scientific">Vibrio maritimus</name>
    <dbReference type="NCBI Taxonomy" id="990268"/>
    <lineage>
        <taxon>Bacteria</taxon>
        <taxon>Pseudomonadati</taxon>
        <taxon>Pseudomonadota</taxon>
        <taxon>Gammaproteobacteria</taxon>
        <taxon>Vibrionales</taxon>
        <taxon>Vibrionaceae</taxon>
        <taxon>Vibrio</taxon>
    </lineage>
</organism>
<name>A0A090T9J4_9VIBR</name>
<dbReference type="InterPro" id="IPR009057">
    <property type="entry name" value="Homeodomain-like_sf"/>
</dbReference>
<evidence type="ECO:0000313" key="5">
    <source>
        <dbReference type="Proteomes" id="UP000029224"/>
    </source>
</evidence>